<evidence type="ECO:0000313" key="2">
    <source>
        <dbReference type="EMBL" id="MBB4248103.1"/>
    </source>
</evidence>
<dbReference type="AlphaFoldDB" id="A0A840G6W6"/>
<protein>
    <submittedName>
        <fullName evidence="2">ATP-dependent helicase/nuclease subunit B</fullName>
        <ecNumber evidence="2">3.1.-.-</ecNumber>
        <ecNumber evidence="2">3.6.4.12</ecNumber>
    </submittedName>
</protein>
<dbReference type="InterPro" id="IPR038726">
    <property type="entry name" value="PDDEXK_AddAB-type"/>
</dbReference>
<accession>A0A840G6W6</accession>
<dbReference type="OrthoDB" id="9761147at2"/>
<keyword evidence="3" id="KW-1185">Reference proteome</keyword>
<dbReference type="EC" id="3.1.-.-" evidence="2"/>
<dbReference type="InterPro" id="IPR027417">
    <property type="entry name" value="P-loop_NTPase"/>
</dbReference>
<proteinExistence type="predicted"/>
<evidence type="ECO:0000259" key="1">
    <source>
        <dbReference type="Pfam" id="PF12705"/>
    </source>
</evidence>
<dbReference type="GO" id="GO:0003678">
    <property type="term" value="F:DNA helicase activity"/>
    <property type="evidence" value="ECO:0007669"/>
    <property type="project" value="UniProtKB-EC"/>
</dbReference>
<dbReference type="GO" id="GO:0016787">
    <property type="term" value="F:hydrolase activity"/>
    <property type="evidence" value="ECO:0007669"/>
    <property type="project" value="UniProtKB-KW"/>
</dbReference>
<dbReference type="InterPro" id="IPR011604">
    <property type="entry name" value="PDDEXK-like_dom_sf"/>
</dbReference>
<keyword evidence="2" id="KW-0347">Helicase</keyword>
<feature type="domain" description="PD-(D/E)XK endonuclease-like" evidence="1">
    <location>
        <begin position="696"/>
        <end position="971"/>
    </location>
</feature>
<keyword evidence="2" id="KW-0547">Nucleotide-binding</keyword>
<reference evidence="2 3" key="1">
    <citation type="submission" date="2020-08" db="EMBL/GenBank/DDBJ databases">
        <title>Genome sequencing of Purple Non-Sulfur Bacteria from various extreme environments.</title>
        <authorList>
            <person name="Mayer M."/>
        </authorList>
    </citation>
    <scope>NUCLEOTIDE SEQUENCE [LARGE SCALE GENOMIC DNA]</scope>
    <source>
        <strain evidence="2 3">2761</strain>
    </source>
</reference>
<keyword evidence="2" id="KW-0067">ATP-binding</keyword>
<name>A0A840G6W6_RHOTE</name>
<gene>
    <name evidence="2" type="ORF">GGD90_002494</name>
</gene>
<sequence>MSLAQAGIAARGRFPASTALPPGDGFLDAVAAEMLARIDAAAGEQSDLSAWLVLAPSLPIAAELRQSFIRVIARPVMLPRFDVLSRWEQSEPLAGLPAALPDSERLALLHEALRQRGWFDDGARWAIAGELAALFDELTAAAVVLPDDDKALAAQLAEAYALRVSEPLAFEARLVVELWRALAAVGRPDLASQRRLRLARLAAQAARPLLVLLDAAPEEALDAAESEFLLRWGERQPLAVYHPAPRAAGATALQSVLAAAWPEMSVDAAADAPTDAAPLAERAAQLQSTLVSSPLAGRLQLVAATGRETEAEAAVAQVLNWIDAGCRRIALISQDRLTARRVRALLERENVLVADETGWKLSTSRAAACVDALLETVAGNAYHRDLLDLLKSPFVFADLAPADEGAAPAATGKVKEAAVFTLEAALRAASARNGLPRIRRALREHAGDGNAAATALAQQLLDRVDAAATLLADRPAPLARWLERLQKAFDALGARAALTADPAGQALFTLLETRRDELAANAASFAFASFRDWLNREFEAGSFRDASISSPIVLTPLNAVALRRFDAAIVLGGDARQLSPGEGGSFFNAAVRRELGLRTHDEAQREMRRDLELLLASVPRVVVVWQSEIDGEANLLAPEFDLLSALHALAWNDDLRRAPLPWGTPAVARSEPDTVARPRRAAVVAPVAPAALLPQRITVSAYASLVACPYRFFARHVLGLGEVDEVLETVGKRDYGALVHRVLEIFHAGHPLVSALDPAAARAALLAITDEVFAPAIEENALALGWCIRWRQRIDAYLDWQRQREAAGWRWRQAETPVRRQFVLADGSPLELRGRIDRIDRRDDGCALLDYKTQSVKTIRDTLADDLQLPAYALLCGAAAIADTASFASESSASTQTPVDAVVEAAYVALDDDAITALAAADGDAEALQAAAQAHGERLVTAFTAMRAGAPLPAHGVEAVCRWCEMAGLCRREHG</sequence>
<comment type="caution">
    <text evidence="2">The sequence shown here is derived from an EMBL/GenBank/DDBJ whole genome shotgun (WGS) entry which is preliminary data.</text>
</comment>
<dbReference type="Proteomes" id="UP000587070">
    <property type="component" value="Unassembled WGS sequence"/>
</dbReference>
<dbReference type="Pfam" id="PF12705">
    <property type="entry name" value="PDDEXK_1"/>
    <property type="match status" value="1"/>
</dbReference>
<evidence type="ECO:0000313" key="3">
    <source>
        <dbReference type="Proteomes" id="UP000587070"/>
    </source>
</evidence>
<dbReference type="RefSeq" id="WP_153117286.1">
    <property type="nucleotide sequence ID" value="NZ_JACIGE010000009.1"/>
</dbReference>
<dbReference type="Gene3D" id="3.90.320.10">
    <property type="match status" value="1"/>
</dbReference>
<organism evidence="2 3">
    <name type="scientific">Rhodocyclus tenuis</name>
    <name type="common">Rhodospirillum tenue</name>
    <dbReference type="NCBI Taxonomy" id="1066"/>
    <lineage>
        <taxon>Bacteria</taxon>
        <taxon>Pseudomonadati</taxon>
        <taxon>Pseudomonadota</taxon>
        <taxon>Betaproteobacteria</taxon>
        <taxon>Rhodocyclales</taxon>
        <taxon>Rhodocyclaceae</taxon>
        <taxon>Rhodocyclus</taxon>
    </lineage>
</organism>
<dbReference type="EMBL" id="JACIGE010000009">
    <property type="protein sequence ID" value="MBB4248103.1"/>
    <property type="molecule type" value="Genomic_DNA"/>
</dbReference>
<dbReference type="EC" id="3.6.4.12" evidence="2"/>
<dbReference type="SUPFAM" id="SSF52540">
    <property type="entry name" value="P-loop containing nucleoside triphosphate hydrolases"/>
    <property type="match status" value="1"/>
</dbReference>
<keyword evidence="2" id="KW-0378">Hydrolase</keyword>